<comment type="similarity">
    <text evidence="1 8">Belongs to the ABC transporter superfamily.</text>
</comment>
<reference evidence="11" key="1">
    <citation type="submission" date="2017-05" db="EMBL/GenBank/DDBJ databases">
        <authorList>
            <person name="Varghese N."/>
            <person name="Submissions S."/>
        </authorList>
    </citation>
    <scope>NUCLEOTIDE SEQUENCE</scope>
    <source>
        <strain evidence="11">DSM 45262</strain>
    </source>
</reference>
<keyword evidence="8" id="KW-1003">Cell membrane</keyword>
<evidence type="ECO:0000256" key="7">
    <source>
        <dbReference type="PROSITE-ProRule" id="PRU00703"/>
    </source>
</evidence>
<dbReference type="PROSITE" id="PS50893">
    <property type="entry name" value="ABC_TRANSPORTER_2"/>
    <property type="match status" value="1"/>
</dbReference>
<name>A0AA45WSJ1_9BACL</name>
<dbReference type="EMBL" id="FXTU01000018">
    <property type="protein sequence ID" value="SMP36333.1"/>
    <property type="molecule type" value="Genomic_DNA"/>
</dbReference>
<organism evidence="11 12">
    <name type="scientific">Laceyella tengchongensis</name>
    <dbReference type="NCBI Taxonomy" id="574699"/>
    <lineage>
        <taxon>Bacteria</taxon>
        <taxon>Bacillati</taxon>
        <taxon>Bacillota</taxon>
        <taxon>Bacilli</taxon>
        <taxon>Bacillales</taxon>
        <taxon>Thermoactinomycetaceae</taxon>
        <taxon>Laceyella</taxon>
    </lineage>
</organism>
<evidence type="ECO:0000256" key="4">
    <source>
        <dbReference type="ARBA" id="ARBA00022840"/>
    </source>
</evidence>
<keyword evidence="12" id="KW-1185">Reference proteome</keyword>
<comment type="subcellular location">
    <subcellularLocation>
        <location evidence="8">Cell inner membrane</location>
        <topology evidence="8">Peripheral membrane protein</topology>
    </subcellularLocation>
</comment>
<dbReference type="GO" id="GO:0006865">
    <property type="term" value="P:amino acid transport"/>
    <property type="evidence" value="ECO:0007669"/>
    <property type="project" value="UniProtKB-UniRule"/>
</dbReference>
<dbReference type="GO" id="GO:0031460">
    <property type="term" value="P:glycine betaine transport"/>
    <property type="evidence" value="ECO:0007669"/>
    <property type="project" value="InterPro"/>
</dbReference>
<dbReference type="GO" id="GO:0015418">
    <property type="term" value="F:ABC-type quaternary ammonium compound transporting activity"/>
    <property type="evidence" value="ECO:0007669"/>
    <property type="project" value="UniProtKB-EC"/>
</dbReference>
<comment type="caution">
    <text evidence="11">The sequence shown here is derived from an EMBL/GenBank/DDBJ whole genome shotgun (WGS) entry which is preliminary data.</text>
</comment>
<keyword evidence="8" id="KW-0997">Cell inner membrane</keyword>
<evidence type="ECO:0000256" key="2">
    <source>
        <dbReference type="ARBA" id="ARBA00022448"/>
    </source>
</evidence>
<evidence type="ECO:0000256" key="1">
    <source>
        <dbReference type="ARBA" id="ARBA00005417"/>
    </source>
</evidence>
<feature type="domain" description="CBS" evidence="10">
    <location>
        <begin position="340"/>
        <end position="398"/>
    </location>
</feature>
<sequence>MLKQIEVKNLTKIYGRASKKALKMLFQGKDKHEILKETGATVGVNRASFVINGGEIFVIMGLSGSGKSTLLRMLNRLIEPTAGQVLLDGEDLVEMPADKLREIRRKRISMVFQKFALFPHRTVVENVEFGLEIQGMDGKARREKAWESLKLVGLENYADSLPDQLSGGMQQRVGLARALANDPDILLMDEAFSALDPLIRKDMQDELLELQRNMNKTIIFITHDLDEALRIGDRIVLMRDGEVVQIGTPEEILTNPADEYVERFVEDVNLGKVLMAESIMQKPEVVVLGKDGPRVALTRIRDKRIPTLLVIDRNREVKGLLTADKVKQAVAQNMKIEEVMIEDIVKVQKDTPLQEVLASMVQMDFSYPAVVVDNKERLQGIVGRGALLSALAGQGGDTA</sequence>
<evidence type="ECO:0000259" key="10">
    <source>
        <dbReference type="PROSITE" id="PS51371"/>
    </source>
</evidence>
<dbReference type="Pfam" id="PF00571">
    <property type="entry name" value="CBS"/>
    <property type="match status" value="2"/>
</dbReference>
<dbReference type="InterPro" id="IPR046342">
    <property type="entry name" value="CBS_dom_sf"/>
</dbReference>
<dbReference type="InterPro" id="IPR000644">
    <property type="entry name" value="CBS_dom"/>
</dbReference>
<dbReference type="Gene3D" id="3.10.580.10">
    <property type="entry name" value="CBS-domain"/>
    <property type="match status" value="1"/>
</dbReference>
<dbReference type="SUPFAM" id="SSF52540">
    <property type="entry name" value="P-loop containing nucleoside triphosphate hydrolases"/>
    <property type="match status" value="1"/>
</dbReference>
<keyword evidence="3 8" id="KW-0547">Nucleotide-binding</keyword>
<protein>
    <recommendedName>
        <fullName evidence="8">Quaternary amine transport ATP-binding protein</fullName>
        <ecNumber evidence="8">7.6.2.9</ecNumber>
    </recommendedName>
</protein>
<evidence type="ECO:0000256" key="5">
    <source>
        <dbReference type="ARBA" id="ARBA00022970"/>
    </source>
</evidence>
<dbReference type="GO" id="GO:0006970">
    <property type="term" value="P:response to osmotic stress"/>
    <property type="evidence" value="ECO:0007669"/>
    <property type="project" value="UniProtKB-ARBA"/>
</dbReference>
<dbReference type="Pfam" id="PF00005">
    <property type="entry name" value="ABC_tran"/>
    <property type="match status" value="1"/>
</dbReference>
<evidence type="ECO:0000259" key="9">
    <source>
        <dbReference type="PROSITE" id="PS50893"/>
    </source>
</evidence>
<feature type="domain" description="CBS" evidence="10">
    <location>
        <begin position="280"/>
        <end position="336"/>
    </location>
</feature>
<dbReference type="AlphaFoldDB" id="A0AA45WSJ1"/>
<keyword evidence="5" id="KW-0029">Amino-acid transport</keyword>
<comment type="subunit">
    <text evidence="8">The complex is probably composed of two ATP-binding proteins, two transmembrane proteins and a solute-binding protein.</text>
</comment>
<dbReference type="GO" id="GO:0016887">
    <property type="term" value="F:ATP hydrolysis activity"/>
    <property type="evidence" value="ECO:0007669"/>
    <property type="project" value="UniProtKB-UniRule"/>
</dbReference>
<dbReference type="InterPro" id="IPR005892">
    <property type="entry name" value="Gly-betaine_transp_ATP-bd"/>
</dbReference>
<feature type="domain" description="ABC transporter" evidence="9">
    <location>
        <begin position="5"/>
        <end position="265"/>
    </location>
</feature>
<proteinExistence type="inferred from homology"/>
<dbReference type="InterPro" id="IPR027417">
    <property type="entry name" value="P-loop_NTPase"/>
</dbReference>
<dbReference type="CDD" id="cd03294">
    <property type="entry name" value="ABC_Pro_Gly_Betaine"/>
    <property type="match status" value="1"/>
</dbReference>
<evidence type="ECO:0000313" key="12">
    <source>
        <dbReference type="Proteomes" id="UP001157946"/>
    </source>
</evidence>
<evidence type="ECO:0000313" key="11">
    <source>
        <dbReference type="EMBL" id="SMP36333.1"/>
    </source>
</evidence>
<accession>A0AA45WSJ1</accession>
<evidence type="ECO:0000256" key="3">
    <source>
        <dbReference type="ARBA" id="ARBA00022741"/>
    </source>
</evidence>
<dbReference type="GO" id="GO:0005524">
    <property type="term" value="F:ATP binding"/>
    <property type="evidence" value="ECO:0007669"/>
    <property type="project" value="UniProtKB-UniRule"/>
</dbReference>
<evidence type="ECO:0000256" key="8">
    <source>
        <dbReference type="RuleBase" id="RU369116"/>
    </source>
</evidence>
<dbReference type="GO" id="GO:0005886">
    <property type="term" value="C:plasma membrane"/>
    <property type="evidence" value="ECO:0007669"/>
    <property type="project" value="UniProtKB-SubCell"/>
</dbReference>
<keyword evidence="8" id="KW-0472">Membrane</keyword>
<dbReference type="PANTHER" id="PTHR43869">
    <property type="entry name" value="GLYCINE BETAINE/PROLINE BETAINE TRANSPORT SYSTEM ATP-BINDING PROTEIN PROV"/>
    <property type="match status" value="1"/>
</dbReference>
<keyword evidence="6 7" id="KW-0129">CBS domain</keyword>
<dbReference type="InterPro" id="IPR003439">
    <property type="entry name" value="ABC_transporter-like_ATP-bd"/>
</dbReference>
<evidence type="ECO:0000256" key="6">
    <source>
        <dbReference type="ARBA" id="ARBA00023122"/>
    </source>
</evidence>
<dbReference type="InterPro" id="IPR017871">
    <property type="entry name" value="ABC_transporter-like_CS"/>
</dbReference>
<comment type="catalytic activity">
    <reaction evidence="8">
        <text>a quaternary ammonium(out) + ATP + H2O = a quaternary ammonium(in) + ADP + phosphate + H(+)</text>
        <dbReference type="Rhea" id="RHEA:11036"/>
        <dbReference type="ChEBI" id="CHEBI:15377"/>
        <dbReference type="ChEBI" id="CHEBI:15378"/>
        <dbReference type="ChEBI" id="CHEBI:30616"/>
        <dbReference type="ChEBI" id="CHEBI:35267"/>
        <dbReference type="ChEBI" id="CHEBI:43474"/>
        <dbReference type="ChEBI" id="CHEBI:456216"/>
    </reaction>
</comment>
<dbReference type="PANTHER" id="PTHR43869:SF1">
    <property type="entry name" value="GLYCINE BETAINE_PROLINE BETAINE TRANSPORT SYSTEM ATP-BINDING PROTEIN PROV"/>
    <property type="match status" value="1"/>
</dbReference>
<keyword evidence="2 8" id="KW-0813">Transport</keyword>
<dbReference type="Proteomes" id="UP001157946">
    <property type="component" value="Unassembled WGS sequence"/>
</dbReference>
<dbReference type="PROSITE" id="PS51371">
    <property type="entry name" value="CBS"/>
    <property type="match status" value="2"/>
</dbReference>
<dbReference type="FunFam" id="3.40.50.300:FF:000201">
    <property type="entry name" value="Glycine betaine/L-proline ABC transporter ATP-binding protein"/>
    <property type="match status" value="1"/>
</dbReference>
<dbReference type="NCBIfam" id="TIGR01186">
    <property type="entry name" value="proV"/>
    <property type="match status" value="1"/>
</dbReference>
<gene>
    <name evidence="11" type="ORF">SAMN06265361_1188</name>
</gene>
<dbReference type="InterPro" id="IPR051921">
    <property type="entry name" value="ABC_osmolyte_uptake_ATP-bind"/>
</dbReference>
<dbReference type="Gene3D" id="3.40.50.300">
    <property type="entry name" value="P-loop containing nucleotide triphosphate hydrolases"/>
    <property type="match status" value="1"/>
</dbReference>
<dbReference type="SMART" id="SM00382">
    <property type="entry name" value="AAA"/>
    <property type="match status" value="1"/>
</dbReference>
<dbReference type="SUPFAM" id="SSF54631">
    <property type="entry name" value="CBS-domain pair"/>
    <property type="match status" value="1"/>
</dbReference>
<dbReference type="InterPro" id="IPR003593">
    <property type="entry name" value="AAA+_ATPase"/>
</dbReference>
<dbReference type="SMART" id="SM00116">
    <property type="entry name" value="CBS"/>
    <property type="match status" value="2"/>
</dbReference>
<keyword evidence="4 8" id="KW-0067">ATP-binding</keyword>
<dbReference type="EC" id="7.6.2.9" evidence="8"/>
<dbReference type="PROSITE" id="PS00211">
    <property type="entry name" value="ABC_TRANSPORTER_1"/>
    <property type="match status" value="1"/>
</dbReference>